<dbReference type="InterPro" id="IPR002716">
    <property type="entry name" value="PIN_dom"/>
</dbReference>
<dbReference type="SUPFAM" id="SSF88723">
    <property type="entry name" value="PIN domain-like"/>
    <property type="match status" value="1"/>
</dbReference>
<evidence type="ECO:0000313" key="3">
    <source>
        <dbReference type="Proteomes" id="UP000028501"/>
    </source>
</evidence>
<dbReference type="PANTHER" id="PTHR42188:SF1">
    <property type="entry name" value="23S RRNA-SPECIFIC ENDONUCLEASE VAPC20"/>
    <property type="match status" value="1"/>
</dbReference>
<dbReference type="AlphaFoldDB" id="A0A075WD72"/>
<accession>A0A075WD72</accession>
<feature type="domain" description="PIN" evidence="1">
    <location>
        <begin position="1"/>
        <end position="131"/>
    </location>
</feature>
<dbReference type="Proteomes" id="UP000028501">
    <property type="component" value="Chromosome"/>
</dbReference>
<reference evidence="2 3" key="1">
    <citation type="submission" date="2013-07" db="EMBL/GenBank/DDBJ databases">
        <title>Genome of Archaeoglobus fulgidus.</title>
        <authorList>
            <person name="Fiebig A."/>
            <person name="Birkeland N.-K."/>
        </authorList>
    </citation>
    <scope>NUCLEOTIDE SEQUENCE [LARGE SCALE GENOMIC DNA]</scope>
    <source>
        <strain evidence="2 3">DSM 8774</strain>
    </source>
</reference>
<dbReference type="RefSeq" id="WP_048095743.1">
    <property type="nucleotide sequence ID" value="NZ_CP006577.1"/>
</dbReference>
<sequence length="137" mass="15959">MRFLDANIFIYAYYKPRKELSEKAKWMKEESKKILKRINDGKEEVVTTVVHLSEVNNFLKKSIDIASLRDLFLELYSLENFKIVDVSAEDYLAAVAMMAETGLDANDCLALKVMRDMGITEIYSFDRGFERFVKRLP</sequence>
<dbReference type="EMBL" id="CP006577">
    <property type="protein sequence ID" value="AIG98385.1"/>
    <property type="molecule type" value="Genomic_DNA"/>
</dbReference>
<name>A0A075WD72_ARCFL</name>
<organism evidence="2 3">
    <name type="scientific">Archaeoglobus fulgidus DSM 8774</name>
    <dbReference type="NCBI Taxonomy" id="1344584"/>
    <lineage>
        <taxon>Archaea</taxon>
        <taxon>Methanobacteriati</taxon>
        <taxon>Methanobacteriota</taxon>
        <taxon>Archaeoglobi</taxon>
        <taxon>Archaeoglobales</taxon>
        <taxon>Archaeoglobaceae</taxon>
        <taxon>Archaeoglobus</taxon>
    </lineage>
</organism>
<evidence type="ECO:0000313" key="2">
    <source>
        <dbReference type="EMBL" id="AIG98385.1"/>
    </source>
</evidence>
<dbReference type="GO" id="GO:0004521">
    <property type="term" value="F:RNA endonuclease activity"/>
    <property type="evidence" value="ECO:0007669"/>
    <property type="project" value="InterPro"/>
</dbReference>
<dbReference type="PANTHER" id="PTHR42188">
    <property type="entry name" value="23S RRNA-SPECIFIC ENDONUCLEASE VAPC20"/>
    <property type="match status" value="1"/>
</dbReference>
<dbReference type="Pfam" id="PF01850">
    <property type="entry name" value="PIN"/>
    <property type="match status" value="1"/>
</dbReference>
<dbReference type="KEGG" id="afg:AFULGI_00016230"/>
<protein>
    <submittedName>
        <fullName evidence="2">Putative nucleic acid-binding protein</fullName>
    </submittedName>
</protein>
<dbReference type="GO" id="GO:0016075">
    <property type="term" value="P:rRNA catabolic process"/>
    <property type="evidence" value="ECO:0007669"/>
    <property type="project" value="TreeGrafter"/>
</dbReference>
<dbReference type="SMART" id="SM00670">
    <property type="entry name" value="PINc"/>
    <property type="match status" value="1"/>
</dbReference>
<dbReference type="HOGENOM" id="CLU_1850734_0_0_2"/>
<dbReference type="GeneID" id="24795124"/>
<gene>
    <name evidence="2" type="ORF">AFULGI_00016230</name>
</gene>
<dbReference type="InterPro" id="IPR039018">
    <property type="entry name" value="VapC20-like"/>
</dbReference>
<dbReference type="Gene3D" id="3.40.50.1010">
    <property type="entry name" value="5'-nuclease"/>
    <property type="match status" value="1"/>
</dbReference>
<dbReference type="CDD" id="cd09854">
    <property type="entry name" value="PIN_VapC-like"/>
    <property type="match status" value="1"/>
</dbReference>
<proteinExistence type="predicted"/>
<dbReference type="InterPro" id="IPR029060">
    <property type="entry name" value="PIN-like_dom_sf"/>
</dbReference>
<evidence type="ECO:0000259" key="1">
    <source>
        <dbReference type="SMART" id="SM00670"/>
    </source>
</evidence>